<protein>
    <recommendedName>
        <fullName evidence="3">FAS1 domain-containing protein</fullName>
    </recommendedName>
</protein>
<evidence type="ECO:0000313" key="4">
    <source>
        <dbReference type="EMBL" id="KAF2836391.1"/>
    </source>
</evidence>
<dbReference type="PANTHER" id="PTHR28156">
    <property type="entry name" value="FAS1 DOMAIN-CONTAINING PROTEIN YDR262W"/>
    <property type="match status" value="1"/>
</dbReference>
<dbReference type="AlphaFoldDB" id="A0A9P4S654"/>
<keyword evidence="5" id="KW-1185">Reference proteome</keyword>
<proteinExistence type="predicted"/>
<dbReference type="InterPro" id="IPR040200">
    <property type="entry name" value="Mug57-like"/>
</dbReference>
<dbReference type="Pfam" id="PF02469">
    <property type="entry name" value="Fasciclin"/>
    <property type="match status" value="1"/>
</dbReference>
<gene>
    <name evidence="4" type="ORF">M501DRAFT_997157</name>
</gene>
<name>A0A9P4S654_9PEZI</name>
<evidence type="ECO:0000259" key="3">
    <source>
        <dbReference type="PROSITE" id="PS50213"/>
    </source>
</evidence>
<dbReference type="EMBL" id="MU006104">
    <property type="protein sequence ID" value="KAF2836391.1"/>
    <property type="molecule type" value="Genomic_DNA"/>
</dbReference>
<dbReference type="PANTHER" id="PTHR28156:SF1">
    <property type="entry name" value="FAS1 DOMAIN-CONTAINING PROTEIN YDR262W"/>
    <property type="match status" value="1"/>
</dbReference>
<sequence>MRPAQVIYSLLSSCLVVSVSARPDFISPIWNRAARAIQKPIDMQENQAPIMDDRPMERPCGKPAMPDASSDATISDVIGKNQNIGIFSGFTRDIDSISSRLEDASQNATVLAPENSAIMALPRKPWEDPRDYETLGANAYHGQDGEDRAHKNLRRFVEAHIVPESPWNSGHKLQTLVGSTVWFLEKDGKKYIQPGEIEVISVKNKVSNGEVWVIKSALNYA</sequence>
<evidence type="ECO:0000256" key="2">
    <source>
        <dbReference type="SAM" id="SignalP"/>
    </source>
</evidence>
<dbReference type="SUPFAM" id="SSF82153">
    <property type="entry name" value="FAS1 domain"/>
    <property type="match status" value="1"/>
</dbReference>
<dbReference type="Gene3D" id="2.30.180.10">
    <property type="entry name" value="FAS1 domain"/>
    <property type="match status" value="1"/>
</dbReference>
<organism evidence="4 5">
    <name type="scientific">Patellaria atrata CBS 101060</name>
    <dbReference type="NCBI Taxonomy" id="1346257"/>
    <lineage>
        <taxon>Eukaryota</taxon>
        <taxon>Fungi</taxon>
        <taxon>Dikarya</taxon>
        <taxon>Ascomycota</taxon>
        <taxon>Pezizomycotina</taxon>
        <taxon>Dothideomycetes</taxon>
        <taxon>Dothideomycetes incertae sedis</taxon>
        <taxon>Patellariales</taxon>
        <taxon>Patellariaceae</taxon>
        <taxon>Patellaria</taxon>
    </lineage>
</organism>
<dbReference type="OrthoDB" id="5551751at2759"/>
<comment type="caution">
    <text evidence="4">The sequence shown here is derived from an EMBL/GenBank/DDBJ whole genome shotgun (WGS) entry which is preliminary data.</text>
</comment>
<evidence type="ECO:0000256" key="1">
    <source>
        <dbReference type="ARBA" id="ARBA00022729"/>
    </source>
</evidence>
<keyword evidence="1 2" id="KW-0732">Signal</keyword>
<feature type="domain" description="FAS1" evidence="3">
    <location>
        <begin position="71"/>
        <end position="218"/>
    </location>
</feature>
<feature type="chain" id="PRO_5040249790" description="FAS1 domain-containing protein" evidence="2">
    <location>
        <begin position="22"/>
        <end position="221"/>
    </location>
</feature>
<dbReference type="PROSITE" id="PS50213">
    <property type="entry name" value="FAS1"/>
    <property type="match status" value="1"/>
</dbReference>
<evidence type="ECO:0000313" key="5">
    <source>
        <dbReference type="Proteomes" id="UP000799429"/>
    </source>
</evidence>
<dbReference type="Proteomes" id="UP000799429">
    <property type="component" value="Unassembled WGS sequence"/>
</dbReference>
<feature type="signal peptide" evidence="2">
    <location>
        <begin position="1"/>
        <end position="21"/>
    </location>
</feature>
<dbReference type="InterPro" id="IPR036378">
    <property type="entry name" value="FAS1_dom_sf"/>
</dbReference>
<dbReference type="InterPro" id="IPR000782">
    <property type="entry name" value="FAS1_domain"/>
</dbReference>
<reference evidence="4" key="1">
    <citation type="journal article" date="2020" name="Stud. Mycol.">
        <title>101 Dothideomycetes genomes: a test case for predicting lifestyles and emergence of pathogens.</title>
        <authorList>
            <person name="Haridas S."/>
            <person name="Albert R."/>
            <person name="Binder M."/>
            <person name="Bloem J."/>
            <person name="Labutti K."/>
            <person name="Salamov A."/>
            <person name="Andreopoulos B."/>
            <person name="Baker S."/>
            <person name="Barry K."/>
            <person name="Bills G."/>
            <person name="Bluhm B."/>
            <person name="Cannon C."/>
            <person name="Castanera R."/>
            <person name="Culley D."/>
            <person name="Daum C."/>
            <person name="Ezra D."/>
            <person name="Gonzalez J."/>
            <person name="Henrissat B."/>
            <person name="Kuo A."/>
            <person name="Liang C."/>
            <person name="Lipzen A."/>
            <person name="Lutzoni F."/>
            <person name="Magnuson J."/>
            <person name="Mondo S."/>
            <person name="Nolan M."/>
            <person name="Ohm R."/>
            <person name="Pangilinan J."/>
            <person name="Park H.-J."/>
            <person name="Ramirez L."/>
            <person name="Alfaro M."/>
            <person name="Sun H."/>
            <person name="Tritt A."/>
            <person name="Yoshinaga Y."/>
            <person name="Zwiers L.-H."/>
            <person name="Turgeon B."/>
            <person name="Goodwin S."/>
            <person name="Spatafora J."/>
            <person name="Crous P."/>
            <person name="Grigoriev I."/>
        </authorList>
    </citation>
    <scope>NUCLEOTIDE SEQUENCE</scope>
    <source>
        <strain evidence="4">CBS 101060</strain>
    </source>
</reference>
<accession>A0A9P4S654</accession>